<sequence length="267" mass="28548">MATTIRNSLIDQENQGKLCVAFSIKFITSPEVVYIARNAGFNALFIDLEHSSLSLQVTSQLCVAALNINVTPFVRVPGRVEAGFIQRVLDNGAQGVIFPHVDTEEQAQAAVKACKYPPLGKRSVSGMLPHMGFKGTPIARVLEVGNVGMSTVIVMIEGPEAVSNVEAIAAVEGVDVVLVGTNDLSIELGHPGEFEHPSFSESMEKIGAAVKKHKKILGVAGIYDRPDLMRKFVHVYGARFVIGHGDLPLLAKASAGVMAEMRAVEST</sequence>
<dbReference type="RefSeq" id="XP_013257872.1">
    <property type="nucleotide sequence ID" value="XM_013402418.1"/>
</dbReference>
<proteinExistence type="inferred from homology"/>
<dbReference type="AlphaFoldDB" id="A0A072P6G6"/>
<keyword evidence="3" id="KW-0456">Lyase</keyword>
<accession>A0A072P6G6</accession>
<name>A0A072P6G6_9EURO</name>
<organism evidence="5 6">
    <name type="scientific">Exophiala aquamarina CBS 119918</name>
    <dbReference type="NCBI Taxonomy" id="1182545"/>
    <lineage>
        <taxon>Eukaryota</taxon>
        <taxon>Fungi</taxon>
        <taxon>Dikarya</taxon>
        <taxon>Ascomycota</taxon>
        <taxon>Pezizomycotina</taxon>
        <taxon>Eurotiomycetes</taxon>
        <taxon>Chaetothyriomycetidae</taxon>
        <taxon>Chaetothyriales</taxon>
        <taxon>Herpotrichiellaceae</taxon>
        <taxon>Exophiala</taxon>
    </lineage>
</organism>
<dbReference type="OrthoDB" id="1621678at2759"/>
<evidence type="ECO:0000256" key="2">
    <source>
        <dbReference type="ARBA" id="ARBA00022723"/>
    </source>
</evidence>
<comment type="similarity">
    <text evidence="1">Belongs to the HpcH/HpaI aldolase family.</text>
</comment>
<evidence type="ECO:0000256" key="3">
    <source>
        <dbReference type="ARBA" id="ARBA00023239"/>
    </source>
</evidence>
<keyword evidence="2" id="KW-0479">Metal-binding</keyword>
<dbReference type="GO" id="GO:0005737">
    <property type="term" value="C:cytoplasm"/>
    <property type="evidence" value="ECO:0007669"/>
    <property type="project" value="TreeGrafter"/>
</dbReference>
<gene>
    <name evidence="5" type="ORF">A1O9_08936</name>
</gene>
<dbReference type="Proteomes" id="UP000027920">
    <property type="component" value="Unassembled WGS sequence"/>
</dbReference>
<dbReference type="PANTHER" id="PTHR30502">
    <property type="entry name" value="2-KETO-3-DEOXY-L-RHAMNONATE ALDOLASE"/>
    <property type="match status" value="1"/>
</dbReference>
<comment type="caution">
    <text evidence="5">The sequence shown here is derived from an EMBL/GenBank/DDBJ whole genome shotgun (WGS) entry which is preliminary data.</text>
</comment>
<dbReference type="HOGENOM" id="CLU_059964_4_0_1"/>
<dbReference type="InterPro" id="IPR005000">
    <property type="entry name" value="Aldolase/citrate-lyase_domain"/>
</dbReference>
<dbReference type="GO" id="GO:0046872">
    <property type="term" value="F:metal ion binding"/>
    <property type="evidence" value="ECO:0007669"/>
    <property type="project" value="UniProtKB-KW"/>
</dbReference>
<dbReference type="Pfam" id="PF03328">
    <property type="entry name" value="HpcH_HpaI"/>
    <property type="match status" value="1"/>
</dbReference>
<dbReference type="InterPro" id="IPR050251">
    <property type="entry name" value="HpcH-HpaI_aldolase"/>
</dbReference>
<dbReference type="EMBL" id="AMGV01000008">
    <property type="protein sequence ID" value="KEF55282.1"/>
    <property type="molecule type" value="Genomic_DNA"/>
</dbReference>
<dbReference type="STRING" id="1182545.A0A072P6G6"/>
<dbReference type="SUPFAM" id="SSF51621">
    <property type="entry name" value="Phosphoenolpyruvate/pyruvate domain"/>
    <property type="match status" value="1"/>
</dbReference>
<feature type="domain" description="HpcH/HpaI aldolase/citrate lyase" evidence="4">
    <location>
        <begin position="29"/>
        <end position="214"/>
    </location>
</feature>
<reference evidence="5 6" key="1">
    <citation type="submission" date="2013-03" db="EMBL/GenBank/DDBJ databases">
        <title>The Genome Sequence of Exophiala aquamarina CBS 119918.</title>
        <authorList>
            <consortium name="The Broad Institute Genomics Platform"/>
            <person name="Cuomo C."/>
            <person name="de Hoog S."/>
            <person name="Gorbushina A."/>
            <person name="Walker B."/>
            <person name="Young S.K."/>
            <person name="Zeng Q."/>
            <person name="Gargeya S."/>
            <person name="Fitzgerald M."/>
            <person name="Haas B."/>
            <person name="Abouelleil A."/>
            <person name="Allen A.W."/>
            <person name="Alvarado L."/>
            <person name="Arachchi H.M."/>
            <person name="Berlin A.M."/>
            <person name="Chapman S.B."/>
            <person name="Gainer-Dewar J."/>
            <person name="Goldberg J."/>
            <person name="Griggs A."/>
            <person name="Gujja S."/>
            <person name="Hansen M."/>
            <person name="Howarth C."/>
            <person name="Imamovic A."/>
            <person name="Ireland A."/>
            <person name="Larimer J."/>
            <person name="McCowan C."/>
            <person name="Murphy C."/>
            <person name="Pearson M."/>
            <person name="Poon T.W."/>
            <person name="Priest M."/>
            <person name="Roberts A."/>
            <person name="Saif S."/>
            <person name="Shea T."/>
            <person name="Sisk P."/>
            <person name="Sykes S."/>
            <person name="Wortman J."/>
            <person name="Nusbaum C."/>
            <person name="Birren B."/>
        </authorList>
    </citation>
    <scope>NUCLEOTIDE SEQUENCE [LARGE SCALE GENOMIC DNA]</scope>
    <source>
        <strain evidence="5 6">CBS 119918</strain>
    </source>
</reference>
<dbReference type="GO" id="GO:0016832">
    <property type="term" value="F:aldehyde-lyase activity"/>
    <property type="evidence" value="ECO:0007669"/>
    <property type="project" value="TreeGrafter"/>
</dbReference>
<dbReference type="InterPro" id="IPR040442">
    <property type="entry name" value="Pyrv_kinase-like_dom_sf"/>
</dbReference>
<dbReference type="GeneID" id="25283846"/>
<protein>
    <recommendedName>
        <fullName evidence="4">HpcH/HpaI aldolase/citrate lyase domain-containing protein</fullName>
    </recommendedName>
</protein>
<evidence type="ECO:0000313" key="6">
    <source>
        <dbReference type="Proteomes" id="UP000027920"/>
    </source>
</evidence>
<evidence type="ECO:0000313" key="5">
    <source>
        <dbReference type="EMBL" id="KEF55282.1"/>
    </source>
</evidence>
<evidence type="ECO:0000259" key="4">
    <source>
        <dbReference type="Pfam" id="PF03328"/>
    </source>
</evidence>
<dbReference type="VEuPathDB" id="FungiDB:A1O9_08936"/>
<dbReference type="PANTHER" id="PTHR30502:SF0">
    <property type="entry name" value="PHOSPHOENOLPYRUVATE CARBOXYLASE FAMILY PROTEIN"/>
    <property type="match status" value="1"/>
</dbReference>
<dbReference type="Gene3D" id="3.20.20.60">
    <property type="entry name" value="Phosphoenolpyruvate-binding domains"/>
    <property type="match status" value="1"/>
</dbReference>
<dbReference type="InterPro" id="IPR015813">
    <property type="entry name" value="Pyrv/PenolPyrv_kinase-like_dom"/>
</dbReference>
<keyword evidence="6" id="KW-1185">Reference proteome</keyword>
<evidence type="ECO:0000256" key="1">
    <source>
        <dbReference type="ARBA" id="ARBA00005568"/>
    </source>
</evidence>